<dbReference type="Pfam" id="PF00512">
    <property type="entry name" value="HisKA"/>
    <property type="match status" value="1"/>
</dbReference>
<dbReference type="SUPFAM" id="SSF55781">
    <property type="entry name" value="GAF domain-like"/>
    <property type="match status" value="2"/>
</dbReference>
<dbReference type="Pfam" id="PF02518">
    <property type="entry name" value="HATPase_c"/>
    <property type="match status" value="1"/>
</dbReference>
<dbReference type="InterPro" id="IPR050351">
    <property type="entry name" value="BphY/WalK/GraS-like"/>
</dbReference>
<evidence type="ECO:0000256" key="6">
    <source>
        <dbReference type="ARBA" id="ARBA00022679"/>
    </source>
</evidence>
<evidence type="ECO:0000256" key="4">
    <source>
        <dbReference type="ARBA" id="ARBA00022543"/>
    </source>
</evidence>
<evidence type="ECO:0000256" key="5">
    <source>
        <dbReference type="ARBA" id="ARBA00022606"/>
    </source>
</evidence>
<keyword evidence="7" id="KW-0418">Kinase</keyword>
<dbReference type="InterPro" id="IPR003594">
    <property type="entry name" value="HATPase_dom"/>
</dbReference>
<dbReference type="SMART" id="SM00388">
    <property type="entry name" value="HisKA"/>
    <property type="match status" value="1"/>
</dbReference>
<dbReference type="InterPro" id="IPR005467">
    <property type="entry name" value="His_kinase_dom"/>
</dbReference>
<protein>
    <recommendedName>
        <fullName evidence="3">histidine kinase</fullName>
        <ecNumber evidence="3">2.7.13.3</ecNumber>
    </recommendedName>
</protein>
<dbReference type="InterPro" id="IPR013515">
    <property type="entry name" value="Phytochrome_cen-reg"/>
</dbReference>
<evidence type="ECO:0000256" key="9">
    <source>
        <dbReference type="ARBA" id="ARBA00023170"/>
    </source>
</evidence>
<dbReference type="InterPro" id="IPR016132">
    <property type="entry name" value="Phyto_chromo_attachment"/>
</dbReference>
<comment type="similarity">
    <text evidence="2">In the N-terminal section; belongs to the phytochrome family.</text>
</comment>
<dbReference type="PANTHER" id="PTHR42878:SF15">
    <property type="entry name" value="BACTERIOPHYTOCHROME"/>
    <property type="match status" value="1"/>
</dbReference>
<evidence type="ECO:0000256" key="7">
    <source>
        <dbReference type="ARBA" id="ARBA00022777"/>
    </source>
</evidence>
<evidence type="ECO:0000256" key="2">
    <source>
        <dbReference type="ARBA" id="ARBA00006402"/>
    </source>
</evidence>
<keyword evidence="4" id="KW-0600">Photoreceptor protein</keyword>
<dbReference type="Pfam" id="PF00360">
    <property type="entry name" value="PHY"/>
    <property type="match status" value="1"/>
</dbReference>
<evidence type="ECO:0000259" key="11">
    <source>
        <dbReference type="PROSITE" id="PS50109"/>
    </source>
</evidence>
<dbReference type="PROSITE" id="PS50046">
    <property type="entry name" value="PHYTOCHROME_2"/>
    <property type="match status" value="1"/>
</dbReference>
<dbReference type="Gene3D" id="3.30.450.40">
    <property type="match status" value="1"/>
</dbReference>
<dbReference type="InterPro" id="IPR003018">
    <property type="entry name" value="GAF"/>
</dbReference>
<dbReference type="SUPFAM" id="SSF55785">
    <property type="entry name" value="PYP-like sensor domain (PAS domain)"/>
    <property type="match status" value="1"/>
</dbReference>
<dbReference type="PANTHER" id="PTHR42878">
    <property type="entry name" value="TWO-COMPONENT HISTIDINE KINASE"/>
    <property type="match status" value="1"/>
</dbReference>
<dbReference type="InterPro" id="IPR003661">
    <property type="entry name" value="HisK_dim/P_dom"/>
</dbReference>
<evidence type="ECO:0000256" key="1">
    <source>
        <dbReference type="ARBA" id="ARBA00000085"/>
    </source>
</evidence>
<dbReference type="EMBL" id="CP069620">
    <property type="protein sequence ID" value="UZH54895.1"/>
    <property type="molecule type" value="Genomic_DNA"/>
</dbReference>
<evidence type="ECO:0000313" key="12">
    <source>
        <dbReference type="EMBL" id="UZH54895.1"/>
    </source>
</evidence>
<dbReference type="PROSITE" id="PS50109">
    <property type="entry name" value="HIS_KIN"/>
    <property type="match status" value="1"/>
</dbReference>
<evidence type="ECO:0000256" key="8">
    <source>
        <dbReference type="ARBA" id="ARBA00022991"/>
    </source>
</evidence>
<dbReference type="Gene3D" id="3.30.450.20">
    <property type="entry name" value="PAS domain"/>
    <property type="match status" value="1"/>
</dbReference>
<dbReference type="Gene3D" id="3.30.450.270">
    <property type="match status" value="1"/>
</dbReference>
<dbReference type="SMART" id="SM00387">
    <property type="entry name" value="HATPase_c"/>
    <property type="match status" value="1"/>
</dbReference>
<dbReference type="RefSeq" id="WP_265163237.1">
    <property type="nucleotide sequence ID" value="NZ_CP069620.1"/>
</dbReference>
<dbReference type="EC" id="2.7.13.3" evidence="3"/>
<gene>
    <name evidence="12" type="ORF">JRG66_13115</name>
</gene>
<dbReference type="InterPro" id="IPR036097">
    <property type="entry name" value="HisK_dim/P_sf"/>
</dbReference>
<dbReference type="SUPFAM" id="SSF47384">
    <property type="entry name" value="Homodimeric domain of signal transducing histidine kinase"/>
    <property type="match status" value="1"/>
</dbReference>
<organism evidence="12 13">
    <name type="scientific">Salinimicrobium tongyeongense</name>
    <dbReference type="NCBI Taxonomy" id="2809707"/>
    <lineage>
        <taxon>Bacteria</taxon>
        <taxon>Pseudomonadati</taxon>
        <taxon>Bacteroidota</taxon>
        <taxon>Flavobacteriia</taxon>
        <taxon>Flavobacteriales</taxon>
        <taxon>Flavobacteriaceae</taxon>
        <taxon>Salinimicrobium</taxon>
    </lineage>
</organism>
<evidence type="ECO:0000313" key="13">
    <source>
        <dbReference type="Proteomes" id="UP001163981"/>
    </source>
</evidence>
<keyword evidence="13" id="KW-1185">Reference proteome</keyword>
<feature type="domain" description="Histidine kinase" evidence="11">
    <location>
        <begin position="518"/>
        <end position="733"/>
    </location>
</feature>
<dbReference type="InterPro" id="IPR001294">
    <property type="entry name" value="Phytochrome"/>
</dbReference>
<keyword evidence="5" id="KW-0716">Sensory transduction</keyword>
<dbReference type="PRINTS" id="PR01033">
    <property type="entry name" value="PHYTOCHROME"/>
</dbReference>
<comment type="catalytic activity">
    <reaction evidence="1">
        <text>ATP + protein L-histidine = ADP + protein N-phospho-L-histidine.</text>
        <dbReference type="EC" id="2.7.13.3"/>
    </reaction>
</comment>
<dbReference type="CDD" id="cd00082">
    <property type="entry name" value="HisKA"/>
    <property type="match status" value="1"/>
</dbReference>
<dbReference type="Gene3D" id="3.30.565.10">
    <property type="entry name" value="Histidine kinase-like ATPase, C-terminal domain"/>
    <property type="match status" value="1"/>
</dbReference>
<dbReference type="Pfam" id="PF01590">
    <property type="entry name" value="GAF"/>
    <property type="match status" value="1"/>
</dbReference>
<dbReference type="SUPFAM" id="SSF55874">
    <property type="entry name" value="ATPase domain of HSP90 chaperone/DNA topoisomerase II/histidine kinase"/>
    <property type="match status" value="1"/>
</dbReference>
<evidence type="ECO:0000256" key="3">
    <source>
        <dbReference type="ARBA" id="ARBA00012438"/>
    </source>
</evidence>
<dbReference type="InterPro" id="IPR036890">
    <property type="entry name" value="HATPase_C_sf"/>
</dbReference>
<keyword evidence="8" id="KW-0157">Chromophore</keyword>
<evidence type="ECO:0000259" key="10">
    <source>
        <dbReference type="PROSITE" id="PS50046"/>
    </source>
</evidence>
<dbReference type="InterPro" id="IPR013654">
    <property type="entry name" value="PAS_2"/>
</dbReference>
<dbReference type="Pfam" id="PF08446">
    <property type="entry name" value="PAS_2"/>
    <property type="match status" value="1"/>
</dbReference>
<dbReference type="InterPro" id="IPR035965">
    <property type="entry name" value="PAS-like_dom_sf"/>
</dbReference>
<dbReference type="Proteomes" id="UP001163981">
    <property type="component" value="Chromosome"/>
</dbReference>
<proteinExistence type="inferred from homology"/>
<reference evidence="12" key="1">
    <citation type="submission" date="2021-02" db="EMBL/GenBank/DDBJ databases">
        <title>Salinimicrobium sp. nov. isolated from seawater in Tongyeong, Republic of Korea.</title>
        <authorList>
            <person name="Lee S.-J."/>
        </authorList>
    </citation>
    <scope>NUCLEOTIDE SEQUENCE</scope>
    <source>
        <strain evidence="12">HN-2-9-2</strain>
    </source>
</reference>
<keyword evidence="6" id="KW-0808">Transferase</keyword>
<dbReference type="InterPro" id="IPR043150">
    <property type="entry name" value="Phytochrome_PHY_sf"/>
</dbReference>
<sequence length="740" mass="84160">MDAQYPVQVNLDNCAKEPIHIIGKSQAHGVLLVCDRSNLNITQAGENTSEFFGIPVDELLGKPLSFLLKMPFSGHDFEEGSLPQEVEVNGKKFLVLSHTSEESLVLDFEPLSTVGDPFFFQKQLTGILNKFQEAQSLAQLSSEAAKLTRKMFGYDRVMIYRFDEEWNGEVIAETKNDDMEPWLGLRYPATDIPQQSRRLFLKHRVRIIANVHYTPVPLKPEISPITGKPLDISRSSLRAVSPIHIEYLKNMGVGASLSAAIVVKGKLWGLIACHHNTAKHLDFYQRESCRFLAQMLSTEITLHETSSLLNHSEQAESIRRKLVAQMKSHDNIVEALSRDSVKYLELIDCGGGAIFHINQWELNGNTPTKEQLDSLLNNFIKQQPKSLFWTRNLSALFPEAEEYKKTASGLFSLKISDNKYILWFKPEVVQVVTWGGNPQNKVFYNEKEQRLSPRKSFEKWSEKLTGFSEPWHELDRNTARALRENISHVLLVRQRREIEALNAKLIEANQELELFSYGLSHDLRAPVRGMEGFLKILREDYSEVLGSEGVKYLDMSTGLTQKMNDLIDDILEYSRLGHIEKVEKQKVDTEAMLKEIFELFNLPVNFPRAGITIQSNLPVMWGNRRMLFQLWSNLLNNALKYSSGKEKPVVEVGVTSINDRSTFYVRDNGIGVAENLKKKIFETFQRGVGSKFKGTGIGLAIVKRIVEKHAGDIWVESKPGEGSIFYFYLEPLKVGAYAND</sequence>
<dbReference type="SMART" id="SM00065">
    <property type="entry name" value="GAF"/>
    <property type="match status" value="1"/>
</dbReference>
<accession>A0ABY6NPR4</accession>
<feature type="domain" description="Phytochrome chromophore attachment site" evidence="10">
    <location>
        <begin position="136"/>
        <end position="298"/>
    </location>
</feature>
<dbReference type="InterPro" id="IPR029016">
    <property type="entry name" value="GAF-like_dom_sf"/>
</dbReference>
<keyword evidence="9" id="KW-0675">Receptor</keyword>
<name>A0ABY6NPR4_9FLAO</name>
<dbReference type="Gene3D" id="1.10.287.130">
    <property type="match status" value="1"/>
</dbReference>